<dbReference type="RefSeq" id="WP_193907924.1">
    <property type="nucleotide sequence ID" value="NZ_JADEXG010000029.1"/>
</dbReference>
<dbReference type="InterPro" id="IPR022385">
    <property type="entry name" value="Rhs_assc_core"/>
</dbReference>
<evidence type="ECO:0000256" key="1">
    <source>
        <dbReference type="ARBA" id="ARBA00022737"/>
    </source>
</evidence>
<feature type="domain" description="VWFA" evidence="2">
    <location>
        <begin position="1224"/>
        <end position="1428"/>
    </location>
</feature>
<dbReference type="SMART" id="SM00736">
    <property type="entry name" value="CADG"/>
    <property type="match status" value="4"/>
</dbReference>
<dbReference type="Gene3D" id="2.60.40.10">
    <property type="entry name" value="Immunoglobulins"/>
    <property type="match status" value="9"/>
</dbReference>
<dbReference type="InterPro" id="IPR013783">
    <property type="entry name" value="Ig-like_fold"/>
</dbReference>
<dbReference type="InterPro" id="IPR050708">
    <property type="entry name" value="T6SS_VgrG/RHS"/>
</dbReference>
<dbReference type="SUPFAM" id="SSF49313">
    <property type="entry name" value="Cadherin-like"/>
    <property type="match status" value="8"/>
</dbReference>
<accession>A0A8J7AW93</accession>
<dbReference type="SUPFAM" id="SSF50998">
    <property type="entry name" value="Quinoprotein alcohol dehydrogenase-like"/>
    <property type="match status" value="1"/>
</dbReference>
<dbReference type="InterPro" id="IPR056823">
    <property type="entry name" value="TEN-like_YD-shell"/>
</dbReference>
<evidence type="ECO:0000313" key="4">
    <source>
        <dbReference type="Proteomes" id="UP000636505"/>
    </source>
</evidence>
<sequence>MLAESGTYRLVIDGNDDRVGEYKFRLLDKAAAALITLDQEVIGRFPDSRQSDLYRFTGSTGQYVYVNQQVGGSPNQWYLFGPGGLRVSSEYIYNDQEFALPADGEYWLVMRGNGSSNLNYKFTLVTPEFSTQNLSLNQTISGTLTEPGENDTYTFNGAIGQQLFFDALNSNSPGFTVRLYSPTNQQVYSSAIQSDWRLDRTFVLSESGTYRLVIDGDGDRTGDYSFRLLDKAAATLINLDQEVTGKFTDSRQSDLYRFTGSTGQYMYVNQQMGSSNEWYLFGPGGLKVSSDQIYDDQEFVLPADGEYLLVMQGKGYTPSDYQFTLVTPEFVTQALPLNQVISGTLTEPGENDTYTFSGAIGQQLFFDALSATYFRAKLYDPIGREVFNLDSRYDRGPSDGLLLSMNGTYRVVIDGVGDRTGDYKFRLLDKAAATVVSFNTEVKGTFEQDGIGSELYRFTGVAGQSIYLDTGSGQYPNSWILYGPGGQHISNGYVQDNYNYSYADDYEFTLPATGEYLLVMQGKGAVNVNFKFKLVTPETLSTSLTIGTLVTGNISNAGEQDIYTFDGIVGQQLYFDALKGNSNLKARLIGPGGAVVLDKNTNGDWGGFNLTETGTYRLLIDGEKATTGEYSFILSDRALSPALTLDTAIAGSLNPGNQAKLYQFTGKTGQRLKFALEAASWNGANWVLYNPSGGIAKAPTASSPDFAATIGADGLYTLAILGNSSAPISYSFKVTDLQAEQITNTGLNTIQSGSLSAGQVNDYSFSATAGTLIYLDSHTNSSTWYLRTRLLNPDGTFVFNNEDARNNRGPILLEQSGTYTLQTYGTYSNTIGNYQFNLLELPRDIASPNPNALRIGEINTENLSSRQSKVYIFEGAIGEKFALNALVGQNVKATVYDPNGSQLFSNSLYWYGDSKPLTLSQSGLYYLVVENYDTASQNYSFQLLNISNLPEIRYGLPVSGSLKNGQENHFYKLQAQAGERLFFDHLTTTAPNSNFRWKLFGPSNNLLFDTALQSDFEFAIPTTGEYYLKIEGGNTLGKVDYSYRVLKHTAAVRDVIIPGTGETAANDTDSLGLIPVQLSVKDSRRASSVQNFNVKLWADPDNGNPIITSIPEPRFSLADKVYRYQLKSIDPDADNLSYRLLESPLGALIDNESGEILWYPENTVNPGSTVNFKVEASDRRGGKAVQSFSVDVFSSLGKIQGVVFNDLNGNGIPDSKLIKGDNPDVFFVIDVSGSMGGRYVDWTTVDLNTVFDQALSPLDQELGSIIALSDFLIARGFGDTSQIGVITSGQSLYDMDPSMPGIQVSTTPLADNNNNGIRDILEVLNRQPGGGGSDTSGLETAWVLQQVTDRDANIIFMSDGFISVDTRLVADIKADGVNIQAFGFAQNGMDTMRLVEPNALYISSPNSIENIFSGFDTRYILEPLMENVTVYLDLNENGVLDVDEPFQITKSTEETNFGDSRYQFSFDDLLPGTYTIRQVIPSGYTQTSPSSYSFVDTVTVAGGEAFTHWFGLNKVAEPPNQDPAFHSIAPSPALKLGEHFLYRAVAHDPDANPLTYDLPLGPEGMVIDQKTGELTWIPKANQVGKFNVILRVKDDQGGFALQTFTGEVLPKNTAPLFTSALPATVKPQVGNLFQYQAKAIDADGDTLTYSLLTGAPNGMTIDATTGLLRWTPTAVGTQEATIKVIDGKGGESLQKLALTVNPAAANQAPTITSTPRTTVQLGNTFFYQVSTSDAEGDRVSYSLETAPAGMTLQDGVISWTPTAAQSGTHPVTIKVSDGKLATTQSFPLTVAHQSVNYAPTITSAPNLVTNLEQTYVYDLVGSDPDGDRVFWSLEKAPSGMVIDAETGALRWQPQPGQIGTHQVLVKITDAAGLESAQEFTLKVTGTNTPPAILSTPITRAAQGQAYSYTVVATDPENDPIAFSLGRRPEGMTIGSDGIIRWTPKSTQLGAQLVEVLATDSQGGTTTQRFTVEVGTAAINHAPTITSTPVFLAMPTQGYVYQVQATDIDAGDMLTYQLLDGPTGMTIDAATGKLEWAMPTIGAHQVVVGAVDSKGVGAAQGFTLTVRQNHAPVITSTAPETAMLGTTYRYDVRATDADGDRIFYRLDPASLAQGLSIDALGRIAWTPTVADIGQSYPVTITVTDEQGATQQQSFTLSVAQDTQAPTVTVFATQSLVDVGSTVTLVARATDNVRVANLTLVVGGQAVVLDANGRATLRVEQAGELTAVAAAIDAAGNRSQATTTIQVIDPTAPFDPDLSFDLPEVVTAPTQFNVAGTGVVGYKLEVAPIAGGQWRTLTEKQGDIATDETATFDPSLLENDTYLARLTLYGANGSVVFVEDTVSVAGELKLGNFRLSFTDLSIPVAGIPISLTRTYDSLTAYTTDDFGFGWRMEFRDTDLRTSLRRTEEQELVGIYPGFKDGTRVYITLPGGQRQGFTFKPTGDRLNQFFGAAPEAALYHPAFEADKGVTSTLTVKDVRITRGGTDQYAGLVGNPYNPADPIYGGIYVLTTKDGTVYEIDGQTGDLLTVTDANGNRLTYTDESITSSTGQKVTFERDSQNRITAVKDLMGELIRYSYDAMGDLVAVTDRLGNTTRLVYDAERQHYLKEIIDPLGRSGVKSEYDENGRLRKLLDVNGEAVELVYDPANSQQTVKDVFGNPTTYVYDQRGNVVTEVDALGGITQRTYDRDDNLLSETDPDGIVTTYTYDNSGNTITIKDSAGNITYMSYGQYGRLQSVTSPTGLSITFEYDKRGNLLSSTDSNGLLTTYQYDSRGRLLKQVGPDGQIMVYGYDALGNPNRMVDSRGNEVTSTYDRNGRMQKATTEFVVNGETYVHSTSFIYDSEGRTLSSTNAQGNTQSNVYNSLGQVVSTIDILGNVTSFVYDDAGRVIGITLPDNTPDNPDDNPKVFNEYDLAGRLISETSATGLVTRYSYDVLGRLIETILPDETPDTFDDNPRITTEYTVAGRIKARTDVFGNRETYEYDSIGRLIRKTDILGNKTDFAYTVGGQVASVTDLRDRATQFVYDDKSRLTETHYFDGTKATFTYDKLGRVVAETNQLNQTTQYKYDAFGQVIAVIDALGERTVFEYDTRQNLVKVTNALGYTTYYEYDQYNRQVATRYHTGDRIGKGYDSFNRLISITDENGYTTRYDYSNLNQLTTISQANGALTNYTYDILGRLTQIEDPNQNVTRYAYDAFNRTVSTTLPMGQQDQMVYDKFGLVSSYTDFNGDTLLYTYDQYGRITQKSFSNTNVASVSYTYDPVTSQLIEVTDGRGTTSYHYDERDRLAAITNPDGKSVGYGYDVLNNLTLLKTEAGQITYTYDALNRLDTVQEAGRLLADYDYDAVSNLIQTRQADGTSETRQYNARNRLIELETKDAADNLLSSYRYTLDAVGNRTQVFEHSGRTVSYVYDEVNRLTEEAIIDSVAGNRTVSYSYDLAGNRLSRNDSVNGLTSYLYDANNRLTQMTLGSEVTQFAYDANGSMLSRSNGTESVAYTWLNDGENRLIGITINDGDNVSQISYLYDAFGNRVTSIANGEKTNYLSASIWNLPQVLLTYDENGQVITDYTYGLDLIRSREAGTERIYHQDGLGSTRLLTDNTGQVIDRYVYDAYGRLIAHDGNADNAYQFAGEQRDSQTGLDYLRARYYDSDLGRFISKDAFSGMLGDPMSQHDYQYAHANPVNFTDPTGYFSLQEALSVTAMLSITASLGASAGYLGGAIAGGSVRSAEDLVSLLDQWVAGFAHFVSFGATTYIRNNYIGGVAPQHHSGFLWNMGQLAGAGTALLMGAAVPDKLSFTMGRAAWLATAYEGASSFSAAWQTGTNTRNGQLGWSDAFTLLPLIPFALSSNGTKAFLGAAQDVNQRLKNWGNMNVSAWTGQIPKGTSKEIGTAISEIGSKEEAAARIAGALRYKILGTNLEQGGKFSPIEALGATRIENIIGRRLSPSDIEGVDFIDGGNLGKIQLKGPYLTDDLQPLSPERQQKAIASVLRKIQGNTAPDTFVIDTLGLSNEAYTQLNQAVQQLPNAQKVRFIR</sequence>
<dbReference type="Proteomes" id="UP000636505">
    <property type="component" value="Unassembled WGS sequence"/>
</dbReference>
<dbReference type="InterPro" id="IPR006644">
    <property type="entry name" value="Cadg"/>
</dbReference>
<gene>
    <name evidence="3" type="ORF">IQ241_13305</name>
</gene>
<dbReference type="PANTHER" id="PTHR32305:SF15">
    <property type="entry name" value="PROTEIN RHSA-RELATED"/>
    <property type="match status" value="1"/>
</dbReference>
<dbReference type="InterPro" id="IPR002035">
    <property type="entry name" value="VWF_A"/>
</dbReference>
<dbReference type="EMBL" id="JADEXG010000029">
    <property type="protein sequence ID" value="MBE9078258.1"/>
    <property type="molecule type" value="Genomic_DNA"/>
</dbReference>
<dbReference type="NCBIfam" id="TIGR01643">
    <property type="entry name" value="YD_repeat_2x"/>
    <property type="match status" value="12"/>
</dbReference>
<dbReference type="InterPro" id="IPR015919">
    <property type="entry name" value="Cadherin-like_sf"/>
</dbReference>
<dbReference type="GO" id="GO:0005509">
    <property type="term" value="F:calcium ion binding"/>
    <property type="evidence" value="ECO:0007669"/>
    <property type="project" value="InterPro"/>
</dbReference>
<keyword evidence="4" id="KW-1185">Reference proteome</keyword>
<dbReference type="InterPro" id="IPR011047">
    <property type="entry name" value="Quinoprotein_ADH-like_sf"/>
</dbReference>
<dbReference type="CDD" id="cd00198">
    <property type="entry name" value="vWFA"/>
    <property type="match status" value="1"/>
</dbReference>
<name>A0A8J7AW93_9CYAN</name>
<dbReference type="Pfam" id="PF25023">
    <property type="entry name" value="TEN_YD-shell"/>
    <property type="match status" value="3"/>
</dbReference>
<organism evidence="3 4">
    <name type="scientific">Vasconcelosia minhoensis LEGE 07310</name>
    <dbReference type="NCBI Taxonomy" id="915328"/>
    <lineage>
        <taxon>Bacteria</taxon>
        <taxon>Bacillati</taxon>
        <taxon>Cyanobacteriota</taxon>
        <taxon>Cyanophyceae</taxon>
        <taxon>Nodosilineales</taxon>
        <taxon>Cymatolegaceae</taxon>
        <taxon>Vasconcelosia</taxon>
        <taxon>Vasconcelosia minhoensis</taxon>
    </lineage>
</organism>
<dbReference type="Pfam" id="PF05593">
    <property type="entry name" value="RHS_repeat"/>
    <property type="match status" value="3"/>
</dbReference>
<reference evidence="3" key="1">
    <citation type="submission" date="2020-10" db="EMBL/GenBank/DDBJ databases">
        <authorList>
            <person name="Castelo-Branco R."/>
            <person name="Eusebio N."/>
            <person name="Adriana R."/>
            <person name="Vieira A."/>
            <person name="Brugerolle De Fraissinette N."/>
            <person name="Rezende De Castro R."/>
            <person name="Schneider M.P."/>
            <person name="Vasconcelos V."/>
            <person name="Leao P.N."/>
        </authorList>
    </citation>
    <scope>NUCLEOTIDE SEQUENCE</scope>
    <source>
        <strain evidence="3">LEGE 07310</strain>
    </source>
</reference>
<dbReference type="InterPro" id="IPR036465">
    <property type="entry name" value="vWFA_dom_sf"/>
</dbReference>
<dbReference type="SUPFAM" id="SSF117074">
    <property type="entry name" value="Hypothetical protein PA1324"/>
    <property type="match status" value="1"/>
</dbReference>
<dbReference type="SUPFAM" id="SSF53300">
    <property type="entry name" value="vWA-like"/>
    <property type="match status" value="1"/>
</dbReference>
<dbReference type="Gene3D" id="2.180.10.10">
    <property type="entry name" value="RHS repeat-associated core"/>
    <property type="match status" value="4"/>
</dbReference>
<dbReference type="InterPro" id="IPR031325">
    <property type="entry name" value="RHS_repeat"/>
</dbReference>
<comment type="caution">
    <text evidence="3">The sequence shown here is derived from an EMBL/GenBank/DDBJ whole genome shotgun (WGS) entry which is preliminary data.</text>
</comment>
<dbReference type="Gene3D" id="3.40.50.410">
    <property type="entry name" value="von Willebrand factor, type A domain"/>
    <property type="match status" value="1"/>
</dbReference>
<evidence type="ECO:0000313" key="3">
    <source>
        <dbReference type="EMBL" id="MBE9078258.1"/>
    </source>
</evidence>
<dbReference type="PANTHER" id="PTHR32305">
    <property type="match status" value="1"/>
</dbReference>
<dbReference type="PROSITE" id="PS50234">
    <property type="entry name" value="VWFA"/>
    <property type="match status" value="1"/>
</dbReference>
<dbReference type="NCBIfam" id="TIGR03696">
    <property type="entry name" value="Rhs_assc_core"/>
    <property type="match status" value="1"/>
</dbReference>
<dbReference type="GO" id="GO:0016020">
    <property type="term" value="C:membrane"/>
    <property type="evidence" value="ECO:0007669"/>
    <property type="project" value="InterPro"/>
</dbReference>
<evidence type="ECO:0000259" key="2">
    <source>
        <dbReference type="PROSITE" id="PS50234"/>
    </source>
</evidence>
<keyword evidence="1" id="KW-0677">Repeat</keyword>
<protein>
    <submittedName>
        <fullName evidence="3">Putative Ig domain-containing protein</fullName>
    </submittedName>
</protein>
<dbReference type="InterPro" id="IPR006530">
    <property type="entry name" value="YD"/>
</dbReference>
<proteinExistence type="predicted"/>
<dbReference type="Gene3D" id="2.60.120.380">
    <property type="match status" value="9"/>
</dbReference>
<dbReference type="Pfam" id="PF05345">
    <property type="entry name" value="He_PIG"/>
    <property type="match status" value="8"/>
</dbReference>